<dbReference type="Gene3D" id="3.90.1150.10">
    <property type="entry name" value="Aspartate Aminotransferase, domain 1"/>
    <property type="match status" value="1"/>
</dbReference>
<dbReference type="InterPro" id="IPR015424">
    <property type="entry name" value="PyrdxlP-dep_Trfase"/>
</dbReference>
<keyword evidence="7 14" id="KW-0808">Transferase</keyword>
<sequence>MTPVRDVAYFGAGPAKIPEEVLRRTQDDIVNWRGTGVGILEVSHRSTEYMAMMQETEERLRSMMDIPTEYAVLFMAGGGTAQFAAVVLNLVRQDPAKRQVDYLISGSWSSKAAQEAERLLAHTDLQVNQIQLFNKTKGEMAFTCPSEWNLSRETTSYVYYCDNETIDGIEMPSSDYIPDMLDACGCNAPIVVDMSSNFLSRPVNVRRFGVIFATAQKNFGPAGVTVAIVRRNLLTVAAPPLLPIPTTLDYCIFDKSHSLHNTPPCSAISVCNYVFEWLGTRFGTLVHIEQLAQHKASQLYHCISESDGFYRSPIPPNFQSSMNVVFRIVKADGQVAPELEDEFVRDAEGRGLTGLRGHRSVGGIRVSLYNAVRTEEVMRVAAFMRSFAEKHADI</sequence>
<evidence type="ECO:0000256" key="2">
    <source>
        <dbReference type="ARBA" id="ARBA00005099"/>
    </source>
</evidence>
<dbReference type="InterPro" id="IPR015421">
    <property type="entry name" value="PyrdxlP-dep_Trfase_major"/>
</dbReference>
<dbReference type="PANTHER" id="PTHR43247">
    <property type="entry name" value="PHOSPHOSERINE AMINOTRANSFERASE"/>
    <property type="match status" value="1"/>
</dbReference>
<proteinExistence type="inferred from homology"/>
<keyword evidence="6" id="KW-0028">Amino-acid biosynthesis</keyword>
<evidence type="ECO:0000256" key="11">
    <source>
        <dbReference type="ARBA" id="ARBA00049007"/>
    </source>
</evidence>
<dbReference type="GO" id="GO:0030170">
    <property type="term" value="F:pyridoxal phosphate binding"/>
    <property type="evidence" value="ECO:0007669"/>
    <property type="project" value="TreeGrafter"/>
</dbReference>
<keyword evidence="8" id="KW-0663">Pyridoxal phosphate</keyword>
<evidence type="ECO:0000256" key="3">
    <source>
        <dbReference type="ARBA" id="ARBA00006904"/>
    </source>
</evidence>
<feature type="domain" description="Aminotransferase class V" evidence="13">
    <location>
        <begin position="9"/>
        <end position="379"/>
    </location>
</feature>
<dbReference type="UniPathway" id="UPA00135">
    <property type="reaction ID" value="UER00197"/>
</dbReference>
<keyword evidence="15" id="KW-1185">Reference proteome</keyword>
<comment type="pathway">
    <text evidence="2">Amino-acid biosynthesis; L-serine biosynthesis; L-serine from 3-phospho-D-glycerate: step 2/3.</text>
</comment>
<dbReference type="GO" id="GO:0005737">
    <property type="term" value="C:cytoplasm"/>
    <property type="evidence" value="ECO:0007669"/>
    <property type="project" value="TreeGrafter"/>
</dbReference>
<accession>A0A2H9TMJ2</accession>
<evidence type="ECO:0000256" key="7">
    <source>
        <dbReference type="ARBA" id="ARBA00022679"/>
    </source>
</evidence>
<comment type="catalytic activity">
    <reaction evidence="11">
        <text>O-phospho-L-serine + 2-oxoglutarate = 3-phosphooxypyruvate + L-glutamate</text>
        <dbReference type="Rhea" id="RHEA:14329"/>
        <dbReference type="ChEBI" id="CHEBI:16810"/>
        <dbReference type="ChEBI" id="CHEBI:18110"/>
        <dbReference type="ChEBI" id="CHEBI:29985"/>
        <dbReference type="ChEBI" id="CHEBI:57524"/>
        <dbReference type="EC" id="2.6.1.52"/>
    </reaction>
</comment>
<dbReference type="InterPro" id="IPR000192">
    <property type="entry name" value="Aminotrans_V_dom"/>
</dbReference>
<dbReference type="InterPro" id="IPR022278">
    <property type="entry name" value="Pser_aminoTfrase"/>
</dbReference>
<dbReference type="STRING" id="1246581.A0A2H9TMJ2"/>
<dbReference type="InterPro" id="IPR020578">
    <property type="entry name" value="Aminotrans_V_PyrdxlP_BS"/>
</dbReference>
<evidence type="ECO:0000313" key="14">
    <source>
        <dbReference type="EMBL" id="PJF18973.1"/>
    </source>
</evidence>
<dbReference type="AlphaFoldDB" id="A0A2H9TMJ2"/>
<dbReference type="PIRSF" id="PIRSF000525">
    <property type="entry name" value="SerC"/>
    <property type="match status" value="1"/>
</dbReference>
<keyword evidence="5 14" id="KW-0032">Aminotransferase</keyword>
<dbReference type="NCBIfam" id="NF003764">
    <property type="entry name" value="PRK05355.1"/>
    <property type="match status" value="1"/>
</dbReference>
<evidence type="ECO:0000256" key="10">
    <source>
        <dbReference type="ARBA" id="ARBA00047630"/>
    </source>
</evidence>
<dbReference type="FunFam" id="3.40.640.10:FF:000010">
    <property type="entry name" value="Phosphoserine aminotransferase"/>
    <property type="match status" value="1"/>
</dbReference>
<dbReference type="Pfam" id="PF00266">
    <property type="entry name" value="Aminotran_5"/>
    <property type="match status" value="1"/>
</dbReference>
<dbReference type="GO" id="GO:0009113">
    <property type="term" value="P:purine nucleobase biosynthetic process"/>
    <property type="evidence" value="ECO:0007669"/>
    <property type="project" value="EnsemblFungi"/>
</dbReference>
<evidence type="ECO:0000256" key="6">
    <source>
        <dbReference type="ARBA" id="ARBA00022605"/>
    </source>
</evidence>
<protein>
    <recommendedName>
        <fullName evidence="4">phosphoserine transaminase</fullName>
        <ecNumber evidence="4">2.6.1.52</ecNumber>
    </recommendedName>
</protein>
<dbReference type="FunFam" id="3.90.1150.10:FF:000006">
    <property type="entry name" value="Phosphoserine aminotransferase"/>
    <property type="match status" value="1"/>
</dbReference>
<evidence type="ECO:0000256" key="12">
    <source>
        <dbReference type="RuleBase" id="RU004504"/>
    </source>
</evidence>
<dbReference type="HAMAP" id="MF_00160">
    <property type="entry name" value="SerC_aminotrans_5"/>
    <property type="match status" value="1"/>
</dbReference>
<comment type="similarity">
    <text evidence="3">Belongs to the class-V pyridoxal-phosphate-dependent aminotransferase family. SerC subfamily.</text>
</comment>
<evidence type="ECO:0000256" key="9">
    <source>
        <dbReference type="ARBA" id="ARBA00023299"/>
    </source>
</evidence>
<evidence type="ECO:0000256" key="5">
    <source>
        <dbReference type="ARBA" id="ARBA00022576"/>
    </source>
</evidence>
<dbReference type="Gene3D" id="3.40.640.10">
    <property type="entry name" value="Type I PLP-dependent aspartate aminotransferase-like (Major domain)"/>
    <property type="match status" value="1"/>
</dbReference>
<dbReference type="EMBL" id="MTSL01000093">
    <property type="protein sequence ID" value="PJF18973.1"/>
    <property type="molecule type" value="Genomic_DNA"/>
</dbReference>
<evidence type="ECO:0000256" key="1">
    <source>
        <dbReference type="ARBA" id="ARBA00001933"/>
    </source>
</evidence>
<organism evidence="14 15">
    <name type="scientific">Paramicrosporidium saccamoebae</name>
    <dbReference type="NCBI Taxonomy" id="1246581"/>
    <lineage>
        <taxon>Eukaryota</taxon>
        <taxon>Fungi</taxon>
        <taxon>Fungi incertae sedis</taxon>
        <taxon>Cryptomycota</taxon>
        <taxon>Cryptomycota incertae sedis</taxon>
        <taxon>Paramicrosporidium</taxon>
    </lineage>
</organism>
<comment type="cofactor">
    <cofactor evidence="1 12">
        <name>pyridoxal 5'-phosphate</name>
        <dbReference type="ChEBI" id="CHEBI:597326"/>
    </cofactor>
</comment>
<dbReference type="PANTHER" id="PTHR43247:SF1">
    <property type="entry name" value="PHOSPHOSERINE AMINOTRANSFERASE"/>
    <property type="match status" value="1"/>
</dbReference>
<comment type="caution">
    <text evidence="14">The sequence shown here is derived from an EMBL/GenBank/DDBJ whole genome shotgun (WGS) entry which is preliminary data.</text>
</comment>
<name>A0A2H9TMJ2_9FUNG</name>
<evidence type="ECO:0000256" key="8">
    <source>
        <dbReference type="ARBA" id="ARBA00022898"/>
    </source>
</evidence>
<dbReference type="Proteomes" id="UP000240830">
    <property type="component" value="Unassembled WGS sequence"/>
</dbReference>
<comment type="catalytic activity">
    <reaction evidence="10">
        <text>4-(phosphooxy)-L-threonine + 2-oxoglutarate = (R)-3-hydroxy-2-oxo-4-phosphooxybutanoate + L-glutamate</text>
        <dbReference type="Rhea" id="RHEA:16573"/>
        <dbReference type="ChEBI" id="CHEBI:16810"/>
        <dbReference type="ChEBI" id="CHEBI:29985"/>
        <dbReference type="ChEBI" id="CHEBI:58452"/>
        <dbReference type="ChEBI" id="CHEBI:58538"/>
        <dbReference type="EC" id="2.6.1.52"/>
    </reaction>
</comment>
<gene>
    <name evidence="14" type="ORF">PSACC_01213</name>
</gene>
<dbReference type="PROSITE" id="PS00595">
    <property type="entry name" value="AA_TRANSFER_CLASS_5"/>
    <property type="match status" value="1"/>
</dbReference>
<evidence type="ECO:0000313" key="15">
    <source>
        <dbReference type="Proteomes" id="UP000240830"/>
    </source>
</evidence>
<dbReference type="GO" id="GO:0006564">
    <property type="term" value="P:L-serine biosynthetic process"/>
    <property type="evidence" value="ECO:0007669"/>
    <property type="project" value="UniProtKB-KW"/>
</dbReference>
<dbReference type="EC" id="2.6.1.52" evidence="4"/>
<reference evidence="14 15" key="1">
    <citation type="submission" date="2016-10" db="EMBL/GenBank/DDBJ databases">
        <title>The genome of Paramicrosporidium saccamoebae is the missing link in understanding Cryptomycota and Microsporidia evolution.</title>
        <authorList>
            <person name="Quandt C.A."/>
            <person name="Beaudet D."/>
            <person name="Corsaro D."/>
            <person name="Michel R."/>
            <person name="Corradi N."/>
            <person name="James T."/>
        </authorList>
    </citation>
    <scope>NUCLEOTIDE SEQUENCE [LARGE SCALE GENOMIC DNA]</scope>
    <source>
        <strain evidence="14 15">KSL3</strain>
    </source>
</reference>
<dbReference type="InterPro" id="IPR015422">
    <property type="entry name" value="PyrdxlP-dep_Trfase_small"/>
</dbReference>
<evidence type="ECO:0000259" key="13">
    <source>
        <dbReference type="Pfam" id="PF00266"/>
    </source>
</evidence>
<keyword evidence="9" id="KW-0718">Serine biosynthesis</keyword>
<evidence type="ECO:0000256" key="4">
    <source>
        <dbReference type="ARBA" id="ARBA00013030"/>
    </source>
</evidence>
<dbReference type="OrthoDB" id="1703350at2759"/>
<dbReference type="SUPFAM" id="SSF53383">
    <property type="entry name" value="PLP-dependent transferases"/>
    <property type="match status" value="1"/>
</dbReference>
<dbReference type="GO" id="GO:0004648">
    <property type="term" value="F:O-phospho-L-serine:2-oxoglutarate aminotransferase activity"/>
    <property type="evidence" value="ECO:0007669"/>
    <property type="project" value="UniProtKB-EC"/>
</dbReference>